<protein>
    <submittedName>
        <fullName evidence="1">UV excision repair protein Rad23 protein</fullName>
    </submittedName>
</protein>
<dbReference type="Proteomes" id="UP000827976">
    <property type="component" value="Chromosome 6"/>
</dbReference>
<accession>A0ACB7VYE2</accession>
<dbReference type="EMBL" id="CM037016">
    <property type="protein sequence ID" value="KAH7679769.1"/>
    <property type="molecule type" value="Genomic_DNA"/>
</dbReference>
<gene>
    <name evidence="1" type="ORF">IHE45_06G080400</name>
</gene>
<evidence type="ECO:0000313" key="1">
    <source>
        <dbReference type="EMBL" id="KAH7679769.1"/>
    </source>
</evidence>
<reference evidence="2" key="1">
    <citation type="journal article" date="2022" name="Nat. Commun.">
        <title>Chromosome evolution and the genetic basis of agronomically important traits in greater yam.</title>
        <authorList>
            <person name="Bredeson J.V."/>
            <person name="Lyons J.B."/>
            <person name="Oniyinde I.O."/>
            <person name="Okereke N.R."/>
            <person name="Kolade O."/>
            <person name="Nnabue I."/>
            <person name="Nwadili C.O."/>
            <person name="Hribova E."/>
            <person name="Parker M."/>
            <person name="Nwogha J."/>
            <person name="Shu S."/>
            <person name="Carlson J."/>
            <person name="Kariba R."/>
            <person name="Muthemba S."/>
            <person name="Knop K."/>
            <person name="Barton G.J."/>
            <person name="Sherwood A.V."/>
            <person name="Lopez-Montes A."/>
            <person name="Asiedu R."/>
            <person name="Jamnadass R."/>
            <person name="Muchugi A."/>
            <person name="Goodstein D."/>
            <person name="Egesi C.N."/>
            <person name="Featherston J."/>
            <person name="Asfaw A."/>
            <person name="Simpson G.G."/>
            <person name="Dolezel J."/>
            <person name="Hendre P.S."/>
            <person name="Van Deynze A."/>
            <person name="Kumar P.L."/>
            <person name="Obidiegwu J.E."/>
            <person name="Bhattacharjee R."/>
            <person name="Rokhsar D.S."/>
        </authorList>
    </citation>
    <scope>NUCLEOTIDE SEQUENCE [LARGE SCALE GENOMIC DNA]</scope>
    <source>
        <strain evidence="2">cv. TDa95/00328</strain>
    </source>
</reference>
<organism evidence="1 2">
    <name type="scientific">Dioscorea alata</name>
    <name type="common">Purple yam</name>
    <dbReference type="NCBI Taxonomy" id="55571"/>
    <lineage>
        <taxon>Eukaryota</taxon>
        <taxon>Viridiplantae</taxon>
        <taxon>Streptophyta</taxon>
        <taxon>Embryophyta</taxon>
        <taxon>Tracheophyta</taxon>
        <taxon>Spermatophyta</taxon>
        <taxon>Magnoliopsida</taxon>
        <taxon>Liliopsida</taxon>
        <taxon>Dioscoreales</taxon>
        <taxon>Dioscoreaceae</taxon>
        <taxon>Dioscorea</taxon>
    </lineage>
</organism>
<name>A0ACB7VYE2_DIOAL</name>
<sequence>MIQNIIPSIICFMLYHSSKLTQPSTLLYSALLYKGIPTLASVLAQSEAVQASQHAQTAAEVSQPTPLAPEGIPTLASALAQSEAVQASQHAQTAAEASQPTPPAPKGIPTHQRVLAQIAAVQASQLSQAGASQPRTPAHKYEGRPARAKLPTRLAAVQGSQRKQTATQASQPAPKYKGTPARVRLLAHLAAVEGSQRNQIIAQASQPAPPAPKDIPARARVSPVACPRTSSSAADAPLLPSLLSQLAAGQVSQPTPPAPKVSEPNATTLNLFQAIDYRGLDRVKDNPQLRASRALVQANPRILEPMLEELGRQNPDVRQCIQDNQAEFMQDMLQPPQRPVGNLSNQSADAIPQEMTFTLEEREAIDRLETMGFDRKMVVQVFITCNKDETLAANSLLGNHD</sequence>
<comment type="caution">
    <text evidence="1">The sequence shown here is derived from an EMBL/GenBank/DDBJ whole genome shotgun (WGS) entry which is preliminary data.</text>
</comment>
<keyword evidence="2" id="KW-1185">Reference proteome</keyword>
<evidence type="ECO:0000313" key="2">
    <source>
        <dbReference type="Proteomes" id="UP000827976"/>
    </source>
</evidence>
<proteinExistence type="predicted"/>